<dbReference type="EMBL" id="CAJZAF010000028">
    <property type="protein sequence ID" value="CAG9180763.1"/>
    <property type="molecule type" value="Genomic_DNA"/>
</dbReference>
<feature type="domain" description="Leucine-binding protein" evidence="4">
    <location>
        <begin position="27"/>
        <end position="343"/>
    </location>
</feature>
<name>A0ABM8XKM5_9BURK</name>
<feature type="chain" id="PRO_5045625936" description="Leucine-binding protein domain-containing protein" evidence="3">
    <location>
        <begin position="24"/>
        <end position="419"/>
    </location>
</feature>
<gene>
    <name evidence="5" type="ORF">LMG23994_04487</name>
</gene>
<dbReference type="PANTHER" id="PTHR30483">
    <property type="entry name" value="LEUCINE-SPECIFIC-BINDING PROTEIN"/>
    <property type="match status" value="1"/>
</dbReference>
<dbReference type="InterPro" id="IPR028081">
    <property type="entry name" value="Leu-bd"/>
</dbReference>
<evidence type="ECO:0000256" key="2">
    <source>
        <dbReference type="ARBA" id="ARBA00022729"/>
    </source>
</evidence>
<keyword evidence="2 3" id="KW-0732">Signal</keyword>
<protein>
    <recommendedName>
        <fullName evidence="4">Leucine-binding protein domain-containing protein</fullName>
    </recommendedName>
</protein>
<dbReference type="SUPFAM" id="SSF53822">
    <property type="entry name" value="Periplasmic binding protein-like I"/>
    <property type="match status" value="1"/>
</dbReference>
<dbReference type="RefSeq" id="WP_224006041.1">
    <property type="nucleotide sequence ID" value="NZ_CAJZAF010000028.1"/>
</dbReference>
<evidence type="ECO:0000313" key="6">
    <source>
        <dbReference type="Proteomes" id="UP000701702"/>
    </source>
</evidence>
<dbReference type="CDD" id="cd06346">
    <property type="entry name" value="PBP1_ABC_ligand_binding-like"/>
    <property type="match status" value="1"/>
</dbReference>
<evidence type="ECO:0000313" key="5">
    <source>
        <dbReference type="EMBL" id="CAG9180763.1"/>
    </source>
</evidence>
<proteinExistence type="inferred from homology"/>
<evidence type="ECO:0000256" key="1">
    <source>
        <dbReference type="ARBA" id="ARBA00010062"/>
    </source>
</evidence>
<evidence type="ECO:0000259" key="4">
    <source>
        <dbReference type="Pfam" id="PF13458"/>
    </source>
</evidence>
<organism evidence="5 6">
    <name type="scientific">Cupriavidus pinatubonensis</name>
    <dbReference type="NCBI Taxonomy" id="248026"/>
    <lineage>
        <taxon>Bacteria</taxon>
        <taxon>Pseudomonadati</taxon>
        <taxon>Pseudomonadota</taxon>
        <taxon>Betaproteobacteria</taxon>
        <taxon>Burkholderiales</taxon>
        <taxon>Burkholderiaceae</taxon>
        <taxon>Cupriavidus</taxon>
    </lineage>
</organism>
<dbReference type="Gene3D" id="3.40.50.2300">
    <property type="match status" value="2"/>
</dbReference>
<dbReference type="Proteomes" id="UP000701702">
    <property type="component" value="Unassembled WGS sequence"/>
</dbReference>
<comment type="similarity">
    <text evidence="1">Belongs to the leucine-binding protein family.</text>
</comment>
<comment type="caution">
    <text evidence="5">The sequence shown here is derived from an EMBL/GenBank/DDBJ whole genome shotgun (WGS) entry which is preliminary data.</text>
</comment>
<reference evidence="5 6" key="1">
    <citation type="submission" date="2021-08" db="EMBL/GenBank/DDBJ databases">
        <authorList>
            <person name="Peeters C."/>
        </authorList>
    </citation>
    <scope>NUCLEOTIDE SEQUENCE [LARGE SCALE GENOMIC DNA]</scope>
    <source>
        <strain evidence="5 6">LMG 23994</strain>
    </source>
</reference>
<dbReference type="PANTHER" id="PTHR30483:SF6">
    <property type="entry name" value="PERIPLASMIC BINDING PROTEIN OF ABC TRANSPORTER FOR NATURAL AMINO ACIDS"/>
    <property type="match status" value="1"/>
</dbReference>
<sequence length="419" mass="43961">MLKRNLLFGAMLATTLGYGPAHAACDIKIGSVMSLTGSLGVLGQQIAKGAQLAVSDLSTAGGINGCTPSLSLLDDQTSASVGVDAAKKLVDVQHVPAIIGALSSGVSAAILTSVAAPSKVVLISPASTSPTFTQLARDGKTDGYWFRTAPSDALQGVAMAKVALDAGLKRVAVLYLNNPYGQGLSMEFANAFTKLGGVVTQNVTYNPSQPSYRAEVDKALKPSPDALFLIGYPGDGTTIAREWISSGGVQRFLLPDGLESQDFVNDVGPQYMRDVHGTAPGSVTTPSLDTFKHEYQQRFGELPNQAYIPNAYDGTVIVGLAMKYAKSTNATAIRDSIRKVTDPHGEKIYAGADQLRKAAHLLSQGKAIQYIGASGPLQFDAYGDINAPMVVWAVDTGGKVKPTGMVTVDQIAQVRQKIK</sequence>
<dbReference type="InterPro" id="IPR051010">
    <property type="entry name" value="BCAA_transport"/>
</dbReference>
<evidence type="ECO:0000256" key="3">
    <source>
        <dbReference type="SAM" id="SignalP"/>
    </source>
</evidence>
<keyword evidence="6" id="KW-1185">Reference proteome</keyword>
<dbReference type="InterPro" id="IPR028082">
    <property type="entry name" value="Peripla_BP_I"/>
</dbReference>
<accession>A0ABM8XKM5</accession>
<dbReference type="Pfam" id="PF13458">
    <property type="entry name" value="Peripla_BP_6"/>
    <property type="match status" value="1"/>
</dbReference>
<feature type="signal peptide" evidence="3">
    <location>
        <begin position="1"/>
        <end position="23"/>
    </location>
</feature>